<proteinExistence type="predicted"/>
<dbReference type="PROSITE" id="PS50294">
    <property type="entry name" value="WD_REPEATS_REGION"/>
    <property type="match status" value="3"/>
</dbReference>
<feature type="region of interest" description="Disordered" evidence="4">
    <location>
        <begin position="153"/>
        <end position="181"/>
    </location>
</feature>
<accession>A0A6I9RWS1</accession>
<dbReference type="PANTHER" id="PTHR14221">
    <property type="entry name" value="WD REPEAT DOMAIN 44"/>
    <property type="match status" value="1"/>
</dbReference>
<dbReference type="InterPro" id="IPR001680">
    <property type="entry name" value="WD40_rpt"/>
</dbReference>
<dbReference type="CDD" id="cd00200">
    <property type="entry name" value="WD40"/>
    <property type="match status" value="1"/>
</dbReference>
<name>A0A6I9RWS1_ELAGV</name>
<dbReference type="GeneID" id="105054110"/>
<dbReference type="Pfam" id="PF00400">
    <property type="entry name" value="WD40"/>
    <property type="match status" value="4"/>
</dbReference>
<dbReference type="RefSeq" id="XP_010933843.1">
    <property type="nucleotide sequence ID" value="XM_010935541.3"/>
</dbReference>
<dbReference type="PANTHER" id="PTHR14221:SF0">
    <property type="entry name" value="WD REPEAT-CONTAINING PROTEIN 44"/>
    <property type="match status" value="1"/>
</dbReference>
<evidence type="ECO:0000256" key="4">
    <source>
        <dbReference type="SAM" id="MobiDB-lite"/>
    </source>
</evidence>
<keyword evidence="1 3" id="KW-0853">WD repeat</keyword>
<dbReference type="InterPro" id="IPR036322">
    <property type="entry name" value="WD40_repeat_dom_sf"/>
</dbReference>
<dbReference type="InParanoid" id="A0A6I9RWS1"/>
<dbReference type="OrthoDB" id="408728at2759"/>
<feature type="repeat" description="WD" evidence="3">
    <location>
        <begin position="313"/>
        <end position="346"/>
    </location>
</feature>
<evidence type="ECO:0000313" key="6">
    <source>
        <dbReference type="RefSeq" id="XP_010933843.1"/>
    </source>
</evidence>
<keyword evidence="2" id="KW-0677">Repeat</keyword>
<reference evidence="6" key="1">
    <citation type="submission" date="2025-08" db="UniProtKB">
        <authorList>
            <consortium name="RefSeq"/>
        </authorList>
    </citation>
    <scope>IDENTIFICATION</scope>
</reference>
<evidence type="ECO:0000256" key="2">
    <source>
        <dbReference type="ARBA" id="ARBA00022737"/>
    </source>
</evidence>
<dbReference type="SMART" id="SM00320">
    <property type="entry name" value="WD40"/>
    <property type="match status" value="7"/>
</dbReference>
<dbReference type="InterPro" id="IPR020472">
    <property type="entry name" value="WD40_PAC1"/>
</dbReference>
<feature type="repeat" description="WD" evidence="3">
    <location>
        <begin position="417"/>
        <end position="450"/>
    </location>
</feature>
<evidence type="ECO:0000256" key="1">
    <source>
        <dbReference type="ARBA" id="ARBA00022574"/>
    </source>
</evidence>
<dbReference type="KEGG" id="egu:105054110"/>
<dbReference type="Gene3D" id="2.130.10.10">
    <property type="entry name" value="YVTN repeat-like/Quinoprotein amine dehydrogenase"/>
    <property type="match status" value="1"/>
</dbReference>
<dbReference type="AlphaFoldDB" id="A0A6I9RWS1"/>
<dbReference type="InterPro" id="IPR015943">
    <property type="entry name" value="WD40/YVTN_repeat-like_dom_sf"/>
</dbReference>
<keyword evidence="5" id="KW-1185">Reference proteome</keyword>
<feature type="repeat" description="WD" evidence="3">
    <location>
        <begin position="458"/>
        <end position="492"/>
    </location>
</feature>
<dbReference type="FunCoup" id="A0A6I9RWS1">
    <property type="interactions" value="998"/>
</dbReference>
<evidence type="ECO:0000256" key="3">
    <source>
        <dbReference type="PROSITE-ProRule" id="PRU00221"/>
    </source>
</evidence>
<organism evidence="5 6">
    <name type="scientific">Elaeis guineensis var. tenera</name>
    <name type="common">Oil palm</name>
    <dbReference type="NCBI Taxonomy" id="51953"/>
    <lineage>
        <taxon>Eukaryota</taxon>
        <taxon>Viridiplantae</taxon>
        <taxon>Streptophyta</taxon>
        <taxon>Embryophyta</taxon>
        <taxon>Tracheophyta</taxon>
        <taxon>Spermatophyta</taxon>
        <taxon>Magnoliopsida</taxon>
        <taxon>Liliopsida</taxon>
        <taxon>Arecaceae</taxon>
        <taxon>Arecoideae</taxon>
        <taxon>Cocoseae</taxon>
        <taxon>Elaeidinae</taxon>
        <taxon>Elaeis</taxon>
    </lineage>
</organism>
<dbReference type="PRINTS" id="PR00320">
    <property type="entry name" value="GPROTEINBRPT"/>
</dbReference>
<gene>
    <name evidence="6" type="primary">LOC105054110</name>
</gene>
<evidence type="ECO:0000313" key="5">
    <source>
        <dbReference type="Proteomes" id="UP000504607"/>
    </source>
</evidence>
<sequence length="788" mass="88123">MLFMSRREFRTLLAVYKDAELISLFPLGSSETAMALPCAFQDEEEEEVFFDSREDISSVSDSCPSSPAVHDSCPEGSFDGPSSDPWYQVWVQNPDSIQERRDRFMRWMGLDPVHNPRRDSADHGRELKMDGEVMPEIDRIMLDGGAVLRSSASEYGSSSASSRYSEGASTSDDGASEEKSRYRVKNLDDGMMFVADELGKDGSFRSLHEVGSNQITSLHEFERSFGLPSFIQQLMRREDNASSNSNKTMGRRRIGWLQRLGAVACIVDRQMEENNSCISGSEQSGCGRIQRVKVRPYRKRSKELSAVYKGEDIKAHEGAILTMKFSPNGQYLASGGEDGVVRVWRVMECEQNEESDFPEDDPSCVYFSVNHNSELAPLYADKERKAKLRSMKRTSDSACVLIPPEVFRISEKPLHEFRGHDGDVLDLSWSKNNKYLLSSSIDKTARLWQVGCNSCFKVFCHSNYVTCVQFNPVDEDYFVSGSIDGKVRIWEIPGCHVVDWTDTREIVTAVCYRPDGKGVVVGTLTGDCRFYDASDNHLQLEVQVPLLGKKKPPFKRITGFQFCPSDHQKLLVASADSQIRILDGFDVVSKYKGPRNGGSQISASFTADGRHIIAACEDSNVYVWNHANQELPSSNHLKSTWSCERFSSDSVSVAIPWHGLGCRNPVSVTFEVLPSHEDVSLDQAGTTDNSSRLGEDSFGNNTLHLSPSGSFTLRHEFISEFLPKGSATWPEEKLPSSSMTTSTLCKSQYRFLKSSCQNTSHAWGQVIVTGGWDGRIRSFQNYGLPVQL</sequence>
<dbReference type="InterPro" id="IPR040324">
    <property type="entry name" value="WDR44/Dgr2"/>
</dbReference>
<dbReference type="Proteomes" id="UP000504607">
    <property type="component" value="Chromosome 11"/>
</dbReference>
<feature type="compositionally biased region" description="Low complexity" evidence="4">
    <location>
        <begin position="153"/>
        <end position="169"/>
    </location>
</feature>
<dbReference type="PROSITE" id="PS50082">
    <property type="entry name" value="WD_REPEATS_2"/>
    <property type="match status" value="3"/>
</dbReference>
<protein>
    <submittedName>
        <fullName evidence="6">WD repeat-containing protein 44 isoform X1</fullName>
    </submittedName>
</protein>
<dbReference type="SUPFAM" id="SSF50978">
    <property type="entry name" value="WD40 repeat-like"/>
    <property type="match status" value="1"/>
</dbReference>